<comment type="caution">
    <text evidence="11">The sequence shown here is derived from an EMBL/GenBank/DDBJ whole genome shotgun (WGS) entry which is preliminary data.</text>
</comment>
<feature type="compositionally biased region" description="Basic and acidic residues" evidence="9">
    <location>
        <begin position="76"/>
        <end position="94"/>
    </location>
</feature>
<dbReference type="Pfam" id="PF14608">
    <property type="entry name" value="zf-CCCH_2"/>
    <property type="match status" value="6"/>
</dbReference>
<evidence type="ECO:0000313" key="11">
    <source>
        <dbReference type="EMBL" id="KAF0507153.1"/>
    </source>
</evidence>
<feature type="domain" description="C3H1-type" evidence="10">
    <location>
        <begin position="193"/>
        <end position="218"/>
    </location>
</feature>
<organism evidence="11 12">
    <name type="scientific">Gigaspora margarita</name>
    <dbReference type="NCBI Taxonomy" id="4874"/>
    <lineage>
        <taxon>Eukaryota</taxon>
        <taxon>Fungi</taxon>
        <taxon>Fungi incertae sedis</taxon>
        <taxon>Mucoromycota</taxon>
        <taxon>Glomeromycotina</taxon>
        <taxon>Glomeromycetes</taxon>
        <taxon>Diversisporales</taxon>
        <taxon>Gigasporaceae</taxon>
        <taxon>Gigaspora</taxon>
    </lineage>
</organism>
<evidence type="ECO:0000256" key="7">
    <source>
        <dbReference type="ARBA" id="ARBA00023242"/>
    </source>
</evidence>
<evidence type="ECO:0000256" key="3">
    <source>
        <dbReference type="ARBA" id="ARBA00022723"/>
    </source>
</evidence>
<evidence type="ECO:0000256" key="8">
    <source>
        <dbReference type="PROSITE-ProRule" id="PRU00723"/>
    </source>
</evidence>
<dbReference type="PROSITE" id="PS50103">
    <property type="entry name" value="ZF_C3H1"/>
    <property type="match status" value="1"/>
</dbReference>
<evidence type="ECO:0000256" key="6">
    <source>
        <dbReference type="ARBA" id="ARBA00022833"/>
    </source>
</evidence>
<dbReference type="AlphaFoldDB" id="A0A8H4EKZ9"/>
<dbReference type="GO" id="GO:0005634">
    <property type="term" value="C:nucleus"/>
    <property type="evidence" value="ECO:0007669"/>
    <property type="project" value="UniProtKB-SubCell"/>
</dbReference>
<reference evidence="11 12" key="1">
    <citation type="journal article" date="2019" name="Environ. Microbiol.">
        <title>At the nexus of three kingdoms: the genome of the mycorrhizal fungus Gigaspora margarita provides insights into plant, endobacterial and fungal interactions.</title>
        <authorList>
            <person name="Venice F."/>
            <person name="Ghignone S."/>
            <person name="Salvioli di Fossalunga A."/>
            <person name="Amselem J."/>
            <person name="Novero M."/>
            <person name="Xianan X."/>
            <person name="Sedzielewska Toro K."/>
            <person name="Morin E."/>
            <person name="Lipzen A."/>
            <person name="Grigoriev I.V."/>
            <person name="Henrissat B."/>
            <person name="Martin F.M."/>
            <person name="Bonfante P."/>
        </authorList>
    </citation>
    <scope>NUCLEOTIDE SEQUENCE [LARGE SCALE GENOMIC DNA]</scope>
    <source>
        <strain evidence="11 12">BEG34</strain>
    </source>
</reference>
<dbReference type="GO" id="GO:0008143">
    <property type="term" value="F:poly(A) binding"/>
    <property type="evidence" value="ECO:0007669"/>
    <property type="project" value="InterPro"/>
</dbReference>
<accession>A0A8H4EKZ9</accession>
<gene>
    <name evidence="11" type="ORF">F8M41_019051</name>
</gene>
<keyword evidence="5 8" id="KW-0863">Zinc-finger</keyword>
<evidence type="ECO:0000256" key="1">
    <source>
        <dbReference type="ARBA" id="ARBA00004123"/>
    </source>
</evidence>
<evidence type="ECO:0000313" key="12">
    <source>
        <dbReference type="Proteomes" id="UP000439903"/>
    </source>
</evidence>
<dbReference type="GO" id="GO:0005737">
    <property type="term" value="C:cytoplasm"/>
    <property type="evidence" value="ECO:0007669"/>
    <property type="project" value="TreeGrafter"/>
</dbReference>
<feature type="zinc finger region" description="C3H1-type" evidence="8">
    <location>
        <begin position="193"/>
        <end position="218"/>
    </location>
</feature>
<dbReference type="PANTHER" id="PTHR14738:SF29">
    <property type="entry name" value="ZINC FINGER CCCH DOMAIN-CONTAINING PROTEIN 14"/>
    <property type="match status" value="1"/>
</dbReference>
<dbReference type="GO" id="GO:0043488">
    <property type="term" value="P:regulation of mRNA stability"/>
    <property type="evidence" value="ECO:0007669"/>
    <property type="project" value="InterPro"/>
</dbReference>
<dbReference type="SMART" id="SM00356">
    <property type="entry name" value="ZnF_C3H1"/>
    <property type="match status" value="6"/>
</dbReference>
<keyword evidence="6 8" id="KW-0862">Zinc</keyword>
<dbReference type="GO" id="GO:0008270">
    <property type="term" value="F:zinc ion binding"/>
    <property type="evidence" value="ECO:0007669"/>
    <property type="project" value="UniProtKB-KW"/>
</dbReference>
<keyword evidence="3 8" id="KW-0479">Metal-binding</keyword>
<proteinExistence type="inferred from homology"/>
<evidence type="ECO:0000256" key="4">
    <source>
        <dbReference type="ARBA" id="ARBA00022737"/>
    </source>
</evidence>
<comment type="similarity">
    <text evidence="2">Belongs to the ZC3H14 family.</text>
</comment>
<keyword evidence="12" id="KW-1185">Reference proteome</keyword>
<dbReference type="OrthoDB" id="438553at2759"/>
<protein>
    <submittedName>
        <fullName evidence="11">Nuclear polyadenylated RNA-binding protein nab2</fullName>
    </submittedName>
</protein>
<dbReference type="EMBL" id="WTPW01000482">
    <property type="protein sequence ID" value="KAF0507153.1"/>
    <property type="molecule type" value="Genomic_DNA"/>
</dbReference>
<dbReference type="InterPro" id="IPR000571">
    <property type="entry name" value="Znf_CCCH"/>
</dbReference>
<sequence length="627" mass="69320">MYSSETIEPRSVRSVIGSTNGRSSQRRTANVSTSASSRLFMNAVKDASRSSKTTGEKHEENGTDRTTKRSYSPVKDYSKDDPKAKARKVESESSIDKYRIHETDLSHDKISRIKLERQSGDQGSYNVLQEELDHNRYVNERRLSQQSTRQAQQPRSVLDRLGKKGGLMTAYINPAFIQNSNTNPIPTQSNSNITKISRCRHWPNCDLGIQCKFHHPTEICPMVPNCPNSPRTCLYIHPASQDFNAYEQSGLYRQNSFGNGTGGQLGFGFGPIGQDPMNHFVVGQSVGGFSGMGQNVFVPNSFNQNNIQQSSFSSNSLKQGASNNKIISVQGQRDIDQKFKSGAGSINSVTATVNTSTSITTTSRNVTTGSQDANITQSSQALAVVCKYGEHCANPNCMYAHSSPAAVGTGTIPSPILDVPCKYGSECVNPKCHYSHPSPANLGTQEPCRFYPNCQNPMCPYLHADNSGNVVKVPTPCRNGAHCTRSNCHFMHPWDMETENTNLPCKFGYNCRRPDCAYSHPNGKKDHTPNISERTFVSVPDEMTEKIIPSKDNNNNDETLQVNKDIIESGVRSEDGNNNKENDVDNEATKNKETEEVLNDEFNWDLDFDVDVILNDDALHGDVVTDV</sequence>
<feature type="region of interest" description="Disordered" evidence="9">
    <location>
        <begin position="1"/>
        <end position="94"/>
    </location>
</feature>
<feature type="compositionally biased region" description="Polar residues" evidence="9">
    <location>
        <begin position="16"/>
        <end position="39"/>
    </location>
</feature>
<dbReference type="PANTHER" id="PTHR14738">
    <property type="entry name" value="ZINC FINGER CCCH DOMAIN-CONTAINING PROTEIN 14"/>
    <property type="match status" value="1"/>
</dbReference>
<keyword evidence="7" id="KW-0539">Nucleus</keyword>
<comment type="subcellular location">
    <subcellularLocation>
        <location evidence="1">Nucleus</location>
    </subcellularLocation>
</comment>
<keyword evidence="4" id="KW-0677">Repeat</keyword>
<dbReference type="Proteomes" id="UP000439903">
    <property type="component" value="Unassembled WGS sequence"/>
</dbReference>
<feature type="compositionally biased region" description="Basic and acidic residues" evidence="9">
    <location>
        <begin position="46"/>
        <end position="67"/>
    </location>
</feature>
<dbReference type="Gene3D" id="4.10.1000.40">
    <property type="match status" value="4"/>
</dbReference>
<feature type="region of interest" description="Disordered" evidence="9">
    <location>
        <begin position="567"/>
        <end position="595"/>
    </location>
</feature>
<evidence type="ECO:0000256" key="5">
    <source>
        <dbReference type="ARBA" id="ARBA00022771"/>
    </source>
</evidence>
<dbReference type="InterPro" id="IPR040366">
    <property type="entry name" value="Nab2/ZC3H14"/>
</dbReference>
<evidence type="ECO:0000256" key="9">
    <source>
        <dbReference type="SAM" id="MobiDB-lite"/>
    </source>
</evidence>
<evidence type="ECO:0000256" key="2">
    <source>
        <dbReference type="ARBA" id="ARBA00008423"/>
    </source>
</evidence>
<evidence type="ECO:0000259" key="10">
    <source>
        <dbReference type="PROSITE" id="PS50103"/>
    </source>
</evidence>
<name>A0A8H4EKZ9_GIGMA</name>